<dbReference type="Gene3D" id="1.10.260.40">
    <property type="entry name" value="lambda repressor-like DNA-binding domains"/>
    <property type="match status" value="1"/>
</dbReference>
<dbReference type="Pfam" id="PF01381">
    <property type="entry name" value="HTH_3"/>
    <property type="match status" value="1"/>
</dbReference>
<dbReference type="InterPro" id="IPR050807">
    <property type="entry name" value="TransReg_Diox_bact_type"/>
</dbReference>
<proteinExistence type="predicted"/>
<evidence type="ECO:0000259" key="4">
    <source>
        <dbReference type="PROSITE" id="PS50943"/>
    </source>
</evidence>
<dbReference type="PANTHER" id="PTHR46797:SF1">
    <property type="entry name" value="METHYLPHOSPHONATE SYNTHASE"/>
    <property type="match status" value="1"/>
</dbReference>
<dbReference type="PANTHER" id="PTHR46797">
    <property type="entry name" value="HTH-TYPE TRANSCRIPTIONAL REGULATOR"/>
    <property type="match status" value="1"/>
</dbReference>
<dbReference type="InterPro" id="IPR010982">
    <property type="entry name" value="Lambda_DNA-bd_dom_sf"/>
</dbReference>
<name>A0ABZ0QQN1_9FIRM</name>
<keyword evidence="6" id="KW-1185">Reference proteome</keyword>
<dbReference type="Gene3D" id="1.25.40.10">
    <property type="entry name" value="Tetratricopeptide repeat domain"/>
    <property type="match status" value="2"/>
</dbReference>
<evidence type="ECO:0000256" key="1">
    <source>
        <dbReference type="ARBA" id="ARBA00023125"/>
    </source>
</evidence>
<accession>A0ABZ0QQN1</accession>
<reference evidence="5 6" key="1">
    <citation type="submission" date="2023-08" db="EMBL/GenBank/DDBJ databases">
        <title>Genome sequence of Thermaerobacter compostii strain Ins1, a spore-forming filamentous bacterium isolated from a deep geothermal reservoir.</title>
        <authorList>
            <person name="Bregnard D."/>
            <person name="Gonzalez D."/>
            <person name="Junier P."/>
        </authorList>
    </citation>
    <scope>NUCLEOTIDE SEQUENCE [LARGE SCALE GENOMIC DNA]</scope>
    <source>
        <strain evidence="5 6">Ins1</strain>
    </source>
</reference>
<feature type="domain" description="HTH cro/C1-type" evidence="4">
    <location>
        <begin position="6"/>
        <end position="59"/>
    </location>
</feature>
<dbReference type="EMBL" id="CP132508">
    <property type="protein sequence ID" value="WPD19579.1"/>
    <property type="molecule type" value="Genomic_DNA"/>
</dbReference>
<dbReference type="SUPFAM" id="SSF47413">
    <property type="entry name" value="lambda repressor-like DNA-binding domains"/>
    <property type="match status" value="1"/>
</dbReference>
<dbReference type="InterPro" id="IPR001387">
    <property type="entry name" value="Cro/C1-type_HTH"/>
</dbReference>
<keyword evidence="1" id="KW-0238">DNA-binding</keyword>
<protein>
    <submittedName>
        <fullName evidence="5">Helix-turn-helix transcriptional regulator</fullName>
    </submittedName>
</protein>
<dbReference type="PROSITE" id="PS50943">
    <property type="entry name" value="HTH_CROC1"/>
    <property type="match status" value="1"/>
</dbReference>
<dbReference type="SMART" id="SM00028">
    <property type="entry name" value="TPR"/>
    <property type="match status" value="4"/>
</dbReference>
<organism evidence="5 6">
    <name type="scientific">Thermaerobacter composti</name>
    <dbReference type="NCBI Taxonomy" id="554949"/>
    <lineage>
        <taxon>Bacteria</taxon>
        <taxon>Bacillati</taxon>
        <taxon>Bacillota</taxon>
        <taxon>Clostridia</taxon>
        <taxon>Eubacteriales</taxon>
        <taxon>Clostridiales Family XVII. Incertae Sedis</taxon>
        <taxon>Thermaerobacter</taxon>
    </lineage>
</organism>
<dbReference type="Proteomes" id="UP001304683">
    <property type="component" value="Chromosome"/>
</dbReference>
<dbReference type="PROSITE" id="PS50005">
    <property type="entry name" value="TPR"/>
    <property type="match status" value="1"/>
</dbReference>
<evidence type="ECO:0000313" key="6">
    <source>
        <dbReference type="Proteomes" id="UP001304683"/>
    </source>
</evidence>
<feature type="region of interest" description="Disordered" evidence="3">
    <location>
        <begin position="220"/>
        <end position="247"/>
    </location>
</feature>
<feature type="region of interest" description="Disordered" evidence="3">
    <location>
        <begin position="259"/>
        <end position="304"/>
    </location>
</feature>
<evidence type="ECO:0000313" key="5">
    <source>
        <dbReference type="EMBL" id="WPD19579.1"/>
    </source>
</evidence>
<dbReference type="SUPFAM" id="SSF48452">
    <property type="entry name" value="TPR-like"/>
    <property type="match status" value="2"/>
</dbReference>
<sequence>MIGDRIRARRRELGLTQEQLAAGLFDRSYISRIEANEVVPPLATLRLLAERLGKPVGFFLGEQDEFARRRVIHDYVQRGRRYTRKRRFGEAVRAFRMALELLEQDEDSPLLLSVQVDLAYALACLNQAEEAGRCLFAALNLLARVPLDRCPPGTTFRLHYTRGKLAFQRDELAVAAEAFRLAASAAGRPADRIRAHVALASTLFRQGHYREALAYYATGLPDRERPPRAAPSSGRGHARGSHAEAAASATLGDARGSLVEPAAAPTPGNARSRSEPAPEPAGVPAAPGQAGAGGVPPARASAPAPVPVPVRHLPSTLIAACHHGVGVCYCALNQLDLAAYHLERAIQLYRGRDPARVLTATHDLGVVQARQGAWRLGRQRLRQCLAGYRRIGRLDGVASVLVDLANLELAAGRHRRALVLARIARCRARQAQRPRLYLSAMAVEARALDALDPSAARALDGVVRDLRALG</sequence>
<gene>
    <name evidence="5" type="ORF">Q5761_02605</name>
</gene>
<dbReference type="InterPro" id="IPR019734">
    <property type="entry name" value="TPR_rpt"/>
</dbReference>
<dbReference type="SMART" id="SM00530">
    <property type="entry name" value="HTH_XRE"/>
    <property type="match status" value="1"/>
</dbReference>
<feature type="compositionally biased region" description="Low complexity" evidence="3">
    <location>
        <begin position="280"/>
        <end position="303"/>
    </location>
</feature>
<keyword evidence="2" id="KW-0802">TPR repeat</keyword>
<dbReference type="CDD" id="cd00093">
    <property type="entry name" value="HTH_XRE"/>
    <property type="match status" value="1"/>
</dbReference>
<dbReference type="RefSeq" id="WP_318751086.1">
    <property type="nucleotide sequence ID" value="NZ_CP132508.1"/>
</dbReference>
<feature type="repeat" description="TPR" evidence="2">
    <location>
        <begin position="72"/>
        <end position="105"/>
    </location>
</feature>
<evidence type="ECO:0000256" key="3">
    <source>
        <dbReference type="SAM" id="MobiDB-lite"/>
    </source>
</evidence>
<dbReference type="InterPro" id="IPR011990">
    <property type="entry name" value="TPR-like_helical_dom_sf"/>
</dbReference>
<evidence type="ECO:0000256" key="2">
    <source>
        <dbReference type="PROSITE-ProRule" id="PRU00339"/>
    </source>
</evidence>